<dbReference type="PROSITE" id="PS50106">
    <property type="entry name" value="PDZ"/>
    <property type="match status" value="1"/>
</dbReference>
<dbReference type="AlphaFoldDB" id="A0A498SZ68"/>
<dbReference type="Pfam" id="PF00595">
    <property type="entry name" value="PDZ"/>
    <property type="match status" value="1"/>
</dbReference>
<dbReference type="CDD" id="cd00136">
    <property type="entry name" value="PDZ_canonical"/>
    <property type="match status" value="1"/>
</dbReference>
<dbReference type="EMBL" id="UPTC01003195">
    <property type="protein sequence ID" value="VBB34205.1"/>
    <property type="molecule type" value="Genomic_DNA"/>
</dbReference>
<protein>
    <recommendedName>
        <fullName evidence="1">PDZ domain-containing protein</fullName>
    </recommendedName>
</protein>
<sequence>MNITNLLTDEFDECENKWEEEIRLEPDCFVNGALAFRLGGSKTRGAFIQHVNQKSKQSKILHKGDQILKVNGVDVRRLTCDQIVNILRVAVYSNGHALVQVSRQIRCKDDDTVSKDENGNLRYCYPVHDNLAIDNSNTTLPVSLSDITGLSQSAIYARAVTSTVHCYKDLTGIECAQLVCFNEENEQQFSLCKQRRKFSIFGYIKQLCDNENDYEYDENCAECSKCSTKWRWHVVKHRWATNAMKFLPKSASDFFGLRIYQKAYYNLI</sequence>
<evidence type="ECO:0000259" key="1">
    <source>
        <dbReference type="PROSITE" id="PS50106"/>
    </source>
</evidence>
<evidence type="ECO:0000313" key="2">
    <source>
        <dbReference type="EMBL" id="VBB34205.1"/>
    </source>
</evidence>
<evidence type="ECO:0000313" key="3">
    <source>
        <dbReference type="Proteomes" id="UP000276991"/>
    </source>
</evidence>
<accession>A0A498SZ68</accession>
<proteinExistence type="predicted"/>
<dbReference type="InterPro" id="IPR001478">
    <property type="entry name" value="PDZ"/>
</dbReference>
<keyword evidence="3" id="KW-1185">Reference proteome</keyword>
<dbReference type="Gene3D" id="2.30.42.10">
    <property type="match status" value="1"/>
</dbReference>
<feature type="domain" description="PDZ" evidence="1">
    <location>
        <begin position="31"/>
        <end position="88"/>
    </location>
</feature>
<dbReference type="SMART" id="SM00228">
    <property type="entry name" value="PDZ"/>
    <property type="match status" value="1"/>
</dbReference>
<dbReference type="Proteomes" id="UP000276991">
    <property type="component" value="Unassembled WGS sequence"/>
</dbReference>
<name>A0A498SZ68_ACAVI</name>
<reference evidence="2 3" key="1">
    <citation type="submission" date="2018-08" db="EMBL/GenBank/DDBJ databases">
        <authorList>
            <person name="Laetsch R D."/>
            <person name="Stevens L."/>
            <person name="Kumar S."/>
            <person name="Blaxter L. M."/>
        </authorList>
    </citation>
    <scope>NUCLEOTIDE SEQUENCE [LARGE SCALE GENOMIC DNA]</scope>
</reference>
<dbReference type="SUPFAM" id="SSF50156">
    <property type="entry name" value="PDZ domain-like"/>
    <property type="match status" value="1"/>
</dbReference>
<dbReference type="OrthoDB" id="6022242at2759"/>
<dbReference type="InterPro" id="IPR036034">
    <property type="entry name" value="PDZ_sf"/>
</dbReference>
<gene>
    <name evidence="2" type="ORF">NAV_LOCUS8996</name>
</gene>
<organism evidence="2 3">
    <name type="scientific">Acanthocheilonema viteae</name>
    <name type="common">Filarial nematode worm</name>
    <name type="synonym">Dipetalonema viteae</name>
    <dbReference type="NCBI Taxonomy" id="6277"/>
    <lineage>
        <taxon>Eukaryota</taxon>
        <taxon>Metazoa</taxon>
        <taxon>Ecdysozoa</taxon>
        <taxon>Nematoda</taxon>
        <taxon>Chromadorea</taxon>
        <taxon>Rhabditida</taxon>
        <taxon>Spirurina</taxon>
        <taxon>Spiruromorpha</taxon>
        <taxon>Filarioidea</taxon>
        <taxon>Onchocercidae</taxon>
        <taxon>Acanthocheilonema</taxon>
    </lineage>
</organism>